<dbReference type="AlphaFoldDB" id="A0A6I2M802"/>
<reference evidence="9 10" key="1">
    <citation type="submission" date="2019-11" db="EMBL/GenBank/DDBJ databases">
        <title>Bacillus idriensis genome.</title>
        <authorList>
            <person name="Konopka E.N."/>
            <person name="Newman J.D."/>
        </authorList>
    </citation>
    <scope>NUCLEOTIDE SEQUENCE [LARGE SCALE GENOMIC DNA]</scope>
    <source>
        <strain evidence="9 10">DSM 19097</strain>
    </source>
</reference>
<keyword evidence="3" id="KW-1003">Cell membrane</keyword>
<dbReference type="PANTHER" id="PTHR32322">
    <property type="entry name" value="INNER MEMBRANE TRANSPORTER"/>
    <property type="match status" value="1"/>
</dbReference>
<dbReference type="InterPro" id="IPR037185">
    <property type="entry name" value="EmrE-like"/>
</dbReference>
<evidence type="ECO:0000256" key="6">
    <source>
        <dbReference type="ARBA" id="ARBA00023136"/>
    </source>
</evidence>
<keyword evidence="5 7" id="KW-1133">Transmembrane helix</keyword>
<comment type="subcellular location">
    <subcellularLocation>
        <location evidence="1">Cell membrane</location>
        <topology evidence="1">Multi-pass membrane protein</topology>
    </subcellularLocation>
</comment>
<dbReference type="PANTHER" id="PTHR32322:SF18">
    <property type="entry name" value="S-ADENOSYLMETHIONINE_S-ADENOSYLHOMOCYSTEINE TRANSPORTER"/>
    <property type="match status" value="1"/>
</dbReference>
<dbReference type="InterPro" id="IPR000620">
    <property type="entry name" value="EamA_dom"/>
</dbReference>
<dbReference type="RefSeq" id="WP_070874454.1">
    <property type="nucleotide sequence ID" value="NZ_CAJGAA010000002.1"/>
</dbReference>
<comment type="caution">
    <text evidence="9">The sequence shown here is derived from an EMBL/GenBank/DDBJ whole genome shotgun (WGS) entry which is preliminary data.</text>
</comment>
<gene>
    <name evidence="9" type="ORF">GJU41_10560</name>
</gene>
<proteinExistence type="inferred from homology"/>
<evidence type="ECO:0000256" key="3">
    <source>
        <dbReference type="ARBA" id="ARBA00022475"/>
    </source>
</evidence>
<feature type="transmembrane region" description="Helical" evidence="7">
    <location>
        <begin position="214"/>
        <end position="236"/>
    </location>
</feature>
<comment type="similarity">
    <text evidence="2">Belongs to the EamA transporter family.</text>
</comment>
<keyword evidence="6 7" id="KW-0472">Membrane</keyword>
<evidence type="ECO:0000313" key="10">
    <source>
        <dbReference type="Proteomes" id="UP000441585"/>
    </source>
</evidence>
<feature type="transmembrane region" description="Helical" evidence="7">
    <location>
        <begin position="122"/>
        <end position="141"/>
    </location>
</feature>
<dbReference type="GO" id="GO:0005886">
    <property type="term" value="C:plasma membrane"/>
    <property type="evidence" value="ECO:0007669"/>
    <property type="project" value="UniProtKB-SubCell"/>
</dbReference>
<feature type="domain" description="EamA" evidence="8">
    <location>
        <begin position="6"/>
        <end position="138"/>
    </location>
</feature>
<dbReference type="EMBL" id="WKKF01000002">
    <property type="protein sequence ID" value="MRX54415.1"/>
    <property type="molecule type" value="Genomic_DNA"/>
</dbReference>
<evidence type="ECO:0000313" key="9">
    <source>
        <dbReference type="EMBL" id="MRX54415.1"/>
    </source>
</evidence>
<feature type="transmembrane region" description="Helical" evidence="7">
    <location>
        <begin position="248"/>
        <end position="265"/>
    </location>
</feature>
<feature type="domain" description="EamA" evidence="8">
    <location>
        <begin position="150"/>
        <end position="286"/>
    </location>
</feature>
<evidence type="ECO:0000256" key="5">
    <source>
        <dbReference type="ARBA" id="ARBA00022989"/>
    </source>
</evidence>
<dbReference type="SUPFAM" id="SSF103481">
    <property type="entry name" value="Multidrug resistance efflux transporter EmrE"/>
    <property type="match status" value="2"/>
</dbReference>
<accession>A0A6I2M802</accession>
<feature type="transmembrane region" description="Helical" evidence="7">
    <location>
        <begin position="96"/>
        <end position="115"/>
    </location>
</feature>
<feature type="transmembrane region" description="Helical" evidence="7">
    <location>
        <begin position="153"/>
        <end position="169"/>
    </location>
</feature>
<keyword evidence="10" id="KW-1185">Reference proteome</keyword>
<dbReference type="InterPro" id="IPR050638">
    <property type="entry name" value="AA-Vitamin_Transporters"/>
</dbReference>
<dbReference type="Pfam" id="PF00892">
    <property type="entry name" value="EamA"/>
    <property type="match status" value="2"/>
</dbReference>
<feature type="transmembrane region" description="Helical" evidence="7">
    <location>
        <begin position="271"/>
        <end position="291"/>
    </location>
</feature>
<evidence type="ECO:0000256" key="1">
    <source>
        <dbReference type="ARBA" id="ARBA00004651"/>
    </source>
</evidence>
<evidence type="ECO:0000259" key="8">
    <source>
        <dbReference type="Pfam" id="PF00892"/>
    </source>
</evidence>
<feature type="transmembrane region" description="Helical" evidence="7">
    <location>
        <begin position="67"/>
        <end position="84"/>
    </location>
</feature>
<evidence type="ECO:0000256" key="4">
    <source>
        <dbReference type="ARBA" id="ARBA00022692"/>
    </source>
</evidence>
<feature type="transmembrane region" description="Helical" evidence="7">
    <location>
        <begin position="34"/>
        <end position="55"/>
    </location>
</feature>
<feature type="transmembrane region" description="Helical" evidence="7">
    <location>
        <begin position="7"/>
        <end position="28"/>
    </location>
</feature>
<feature type="transmembrane region" description="Helical" evidence="7">
    <location>
        <begin position="181"/>
        <end position="199"/>
    </location>
</feature>
<protein>
    <submittedName>
        <fullName evidence="9">EamA family transporter</fullName>
    </submittedName>
</protein>
<organism evidence="9 10">
    <name type="scientific">Metabacillus idriensis</name>
    <dbReference type="NCBI Taxonomy" id="324768"/>
    <lineage>
        <taxon>Bacteria</taxon>
        <taxon>Bacillati</taxon>
        <taxon>Bacillota</taxon>
        <taxon>Bacilli</taxon>
        <taxon>Bacillales</taxon>
        <taxon>Bacillaceae</taxon>
        <taxon>Metabacillus</taxon>
    </lineage>
</organism>
<name>A0A6I2M802_9BACI</name>
<evidence type="ECO:0000256" key="2">
    <source>
        <dbReference type="ARBA" id="ARBA00007362"/>
    </source>
</evidence>
<keyword evidence="4 7" id="KW-0812">Transmembrane</keyword>
<dbReference type="Proteomes" id="UP000441585">
    <property type="component" value="Unassembled WGS sequence"/>
</dbReference>
<sequence>MKNTRIYLILIGVMLIWGLNVPLLKIIVDSFMPVTVTALRIFTASICVLIILSFFKLLRKPTLKETMYITGGGLLNVVCHHYFLSVGLTMTTSTNGGLILGLGPMLTAILSILFLNQRLTIIRFTGFVLGLTGVGFTILAGSKGISSMNTGDIYIFISIFTQACSFIIIKKACRTLDPRLMTGYMLFFGSLVLFIISLLTEPGGIESLFHGTPAVWGVFFTSAILATAIGHMTYNFAIGMVGPAETSIFMNLSTFFALAGSALILKEAIYASHLIGLMFIVSGVILGSGAYEEFRYRHRHHKNEASSSG</sequence>
<evidence type="ECO:0000256" key="7">
    <source>
        <dbReference type="SAM" id="Phobius"/>
    </source>
</evidence>